<reference evidence="1 2" key="1">
    <citation type="submission" date="2019-02" db="EMBL/GenBank/DDBJ databases">
        <title>Genomic Encyclopedia of Archaeal and Bacterial Type Strains, Phase II (KMG-II): from individual species to whole genera.</title>
        <authorList>
            <person name="Goeker M."/>
        </authorList>
    </citation>
    <scope>NUCLEOTIDE SEQUENCE [LARGE SCALE GENOMIC DNA]</scope>
    <source>
        <strain evidence="1 2">DSM 21411</strain>
    </source>
</reference>
<organism evidence="1 2">
    <name type="scientific">Cecembia calidifontis</name>
    <dbReference type="NCBI Taxonomy" id="1187080"/>
    <lineage>
        <taxon>Bacteria</taxon>
        <taxon>Pseudomonadati</taxon>
        <taxon>Bacteroidota</taxon>
        <taxon>Cytophagia</taxon>
        <taxon>Cytophagales</taxon>
        <taxon>Cyclobacteriaceae</taxon>
        <taxon>Cecembia</taxon>
    </lineage>
</organism>
<accession>A0A4Q7P8M7</accession>
<dbReference type="Pfam" id="PF13970">
    <property type="entry name" value="DUF4221"/>
    <property type="match status" value="1"/>
</dbReference>
<dbReference type="AlphaFoldDB" id="A0A4Q7P8M7"/>
<name>A0A4Q7P8M7_9BACT</name>
<dbReference type="OrthoDB" id="828261at2"/>
<dbReference type="InterPro" id="IPR025316">
    <property type="entry name" value="DUF4221"/>
</dbReference>
<sequence>MINFNNIFGTFCCILLFWGCNVKKDEDLSITYELEKVRIEIYSSTSRSSRGMQQVFLNKETEYYVHGDKSRFTLLFFDLEQEKLDFEIPLERDGPNGITSFNGFFIKNLDSIYVYYGYTYTMWHLNFKGEILKKYQWAFDNNIDGILLNPYGEEVLIDGNRVYLPASPNLNPSEFWKGYVSQSLNLDDGKVAFNTKYPEINSVLNKK</sequence>
<protein>
    <submittedName>
        <fullName evidence="1">Uncharacterized protein DUF4221</fullName>
    </submittedName>
</protein>
<comment type="caution">
    <text evidence="1">The sequence shown here is derived from an EMBL/GenBank/DDBJ whole genome shotgun (WGS) entry which is preliminary data.</text>
</comment>
<dbReference type="RefSeq" id="WP_130275399.1">
    <property type="nucleotide sequence ID" value="NZ_SGXG01000001.1"/>
</dbReference>
<evidence type="ECO:0000313" key="1">
    <source>
        <dbReference type="EMBL" id="RZS96474.1"/>
    </source>
</evidence>
<evidence type="ECO:0000313" key="2">
    <source>
        <dbReference type="Proteomes" id="UP000292209"/>
    </source>
</evidence>
<dbReference type="Proteomes" id="UP000292209">
    <property type="component" value="Unassembled WGS sequence"/>
</dbReference>
<gene>
    <name evidence="1" type="ORF">BC751_2047</name>
</gene>
<proteinExistence type="predicted"/>
<keyword evidence="2" id="KW-1185">Reference proteome</keyword>
<dbReference type="EMBL" id="SGXG01000001">
    <property type="protein sequence ID" value="RZS96474.1"/>
    <property type="molecule type" value="Genomic_DNA"/>
</dbReference>